<comment type="caution">
    <text evidence="2">The sequence shown here is derived from an EMBL/GenBank/DDBJ whole genome shotgun (WGS) entry which is preliminary data.</text>
</comment>
<dbReference type="EMBL" id="BAABJH010000001">
    <property type="protein sequence ID" value="GAA4884320.1"/>
    <property type="molecule type" value="Genomic_DNA"/>
</dbReference>
<dbReference type="Proteomes" id="UP001500433">
    <property type="component" value="Unassembled WGS sequence"/>
</dbReference>
<protein>
    <submittedName>
        <fullName evidence="2">Uncharacterized protein</fullName>
    </submittedName>
</protein>
<keyword evidence="1" id="KW-0812">Transmembrane</keyword>
<name>A0ABP9EPS5_9FLAO</name>
<feature type="transmembrane region" description="Helical" evidence="1">
    <location>
        <begin position="12"/>
        <end position="29"/>
    </location>
</feature>
<reference evidence="3" key="1">
    <citation type="journal article" date="2019" name="Int. J. Syst. Evol. Microbiol.">
        <title>The Global Catalogue of Microorganisms (GCM) 10K type strain sequencing project: providing services to taxonomists for standard genome sequencing and annotation.</title>
        <authorList>
            <consortium name="The Broad Institute Genomics Platform"/>
            <consortium name="The Broad Institute Genome Sequencing Center for Infectious Disease"/>
            <person name="Wu L."/>
            <person name="Ma J."/>
        </authorList>
    </citation>
    <scope>NUCLEOTIDE SEQUENCE [LARGE SCALE GENOMIC DNA]</scope>
    <source>
        <strain evidence="3">JCM 18274</strain>
    </source>
</reference>
<proteinExistence type="predicted"/>
<evidence type="ECO:0000313" key="3">
    <source>
        <dbReference type="Proteomes" id="UP001500433"/>
    </source>
</evidence>
<keyword evidence="3" id="KW-1185">Reference proteome</keyword>
<organism evidence="2 3">
    <name type="scientific">Flaviramulus aquimarinus</name>
    <dbReference type="NCBI Taxonomy" id="1170456"/>
    <lineage>
        <taxon>Bacteria</taxon>
        <taxon>Pseudomonadati</taxon>
        <taxon>Bacteroidota</taxon>
        <taxon>Flavobacteriia</taxon>
        <taxon>Flavobacteriales</taxon>
        <taxon>Flavobacteriaceae</taxon>
        <taxon>Flaviramulus</taxon>
    </lineage>
</organism>
<evidence type="ECO:0000313" key="2">
    <source>
        <dbReference type="EMBL" id="GAA4884320.1"/>
    </source>
</evidence>
<keyword evidence="1" id="KW-0472">Membrane</keyword>
<accession>A0ABP9EPS5</accession>
<sequence>MCLIMSLKKKITAIILIIGVLLFFLALWYKHEYSMNKVQGYDLNAPSLSTKLIIATQGSEFKDKITNDILEKYRSDSIFIKIIDVSMLQKINPKDYNAVVVMHTWENWKPPIEVKEFIKRTRDHKEKIIVLTTSGEGSYKMDDVDAITGESKLESTTSYSNKIIERLKPLLKH</sequence>
<gene>
    <name evidence="2" type="ORF">GCM10023311_03370</name>
</gene>
<evidence type="ECO:0000256" key="1">
    <source>
        <dbReference type="SAM" id="Phobius"/>
    </source>
</evidence>
<keyword evidence="1" id="KW-1133">Transmembrane helix</keyword>